<accession>A0A5M3W7U1</accession>
<name>A0A5M3W7U1_9ACTN</name>
<comment type="caution">
    <text evidence="1">The sequence shown here is derived from an EMBL/GenBank/DDBJ whole genome shotgun (WGS) entry which is preliminary data.</text>
</comment>
<reference evidence="1 2" key="1">
    <citation type="submission" date="2019-10" db="EMBL/GenBank/DDBJ databases">
        <title>Whole genome shotgun sequence of Acrocarpospora corrugata NBRC 13972.</title>
        <authorList>
            <person name="Ichikawa N."/>
            <person name="Kimura A."/>
            <person name="Kitahashi Y."/>
            <person name="Komaki H."/>
            <person name="Oguchi A."/>
        </authorList>
    </citation>
    <scope>NUCLEOTIDE SEQUENCE [LARGE SCALE GENOMIC DNA]</scope>
    <source>
        <strain evidence="1 2">NBRC 13972</strain>
    </source>
</reference>
<keyword evidence="2" id="KW-1185">Reference proteome</keyword>
<dbReference type="Proteomes" id="UP000334990">
    <property type="component" value="Unassembled WGS sequence"/>
</dbReference>
<sequence>MDMDGLEERMLALRREIRAASAVNDPVRVRSLRAELRQAERAWEETLDPPPLPRPPVRENVHQVLTFLGVPSATKIIVSVDEAFFGGMLVNTQLSSLRRDEEKSFRSAPNARPYYLCAALTAERLSPARGLLAISTWAAPVRVVGPLSLRTDFLTTAVRIAERVRGLASVGENPVVAFRLLTQLAQNIPGAMDDFGPADPAAVVVAAQAELAVHQEKDLRQRAAAAERAARQLPEVNRLFGAGLKTARIA</sequence>
<protein>
    <submittedName>
        <fullName evidence="1">Uncharacterized protein</fullName>
    </submittedName>
</protein>
<organism evidence="1 2">
    <name type="scientific">Acrocarpospora corrugata</name>
    <dbReference type="NCBI Taxonomy" id="35763"/>
    <lineage>
        <taxon>Bacteria</taxon>
        <taxon>Bacillati</taxon>
        <taxon>Actinomycetota</taxon>
        <taxon>Actinomycetes</taxon>
        <taxon>Streptosporangiales</taxon>
        <taxon>Streptosporangiaceae</taxon>
        <taxon>Acrocarpospora</taxon>
    </lineage>
</organism>
<dbReference type="AlphaFoldDB" id="A0A5M3W7U1"/>
<evidence type="ECO:0000313" key="1">
    <source>
        <dbReference type="EMBL" id="GES02588.1"/>
    </source>
</evidence>
<gene>
    <name evidence="1" type="ORF">Acor_46540</name>
</gene>
<evidence type="ECO:0000313" key="2">
    <source>
        <dbReference type="Proteomes" id="UP000334990"/>
    </source>
</evidence>
<dbReference type="EMBL" id="BLAD01000060">
    <property type="protein sequence ID" value="GES02588.1"/>
    <property type="molecule type" value="Genomic_DNA"/>
</dbReference>
<proteinExistence type="predicted"/>